<evidence type="ECO:0000256" key="1">
    <source>
        <dbReference type="ARBA" id="ARBA00004498"/>
    </source>
</evidence>
<dbReference type="Proteomes" id="UP000472273">
    <property type="component" value="Unplaced"/>
</dbReference>
<dbReference type="PANTHER" id="PTHR24020">
    <property type="entry name" value="COLLAGEN ALPHA"/>
    <property type="match status" value="1"/>
</dbReference>
<dbReference type="SUPFAM" id="SSF53300">
    <property type="entry name" value="vWA-like"/>
    <property type="match status" value="9"/>
</dbReference>
<evidence type="ECO:0000256" key="11">
    <source>
        <dbReference type="ARBA" id="ARBA00044000"/>
    </source>
</evidence>
<reference evidence="14" key="1">
    <citation type="submission" date="2025-08" db="UniProtKB">
        <authorList>
            <consortium name="Ensembl"/>
        </authorList>
    </citation>
    <scope>IDENTIFICATION</scope>
</reference>
<sequence>KMLLTLLLVILGTQASKTQQPASESVDVVLLIDSSNTFGRQGFLSLKNYVNRMINNLPIAPNKYRLALIQYSDDIHVEFQLEDFKGKNPMLNHVKKRFSFRGGSLRTGNAIQKIHKTIFKALRRDRHQVLIVTTSGVSQDDVEGPATLMREDGVKIIALGMMSASEQELKSMATHPFSYHFDTLKDLQKFSSNILKETVKKRELIMCVLFFIAVVDCSDDLIADVVFVVDEAVSPTNSEYIVSFLQNTTTSLDVQKSCIRIGLVTYSNEPRVLSQLNTETEIKDLIFKIKSFSPREGKAKLGAALNFTREIIFTESAGSRRTEGVEQIATLITHRPSEDSVTEASSLLLQKGVTVFAISIEGANITQLGGVVSYPPNRNIIKVDNFSSLADKSKIFEKKLFKHIHMFFDEAERTEEFRSGCMETEKADIYFLIDGSSSISPSNFIKMKTFLKEVIKLFTIGPDHVRFGVVQFGTLYQTEFELDKYMKTSHLEKAINNIIQMGVDTYTGAAIWSMQPLFEKAKKQRGGKVPCYLIVLTDGKAHDNVLEPSKMLRKSAVNIYAIGVKSANITQLNEIADSEAKVYYVEQFDSLKNIKNEFVRDICSEKACEKMKADVMFLVDSSGSISHQDFEKMKKFMQELVDKCSVGLDEVQFGVVQFSSTNKEEFQLNSSKDYIINAIGNMAQMQQNTYTGKALQFVSDYFKPAKRARPSVNKILILLTDGEAHDNVREPSSALRKEGVIIYSIGITGANVTQLVEISGAPNNMFYLKDYDVLKYIEKDIMFRICSPYKLDECKRINRLDLVFVIDSSSSIGETNYILMSNFIIGIINKSDVGKDHVQFGAVKYSNNPEIMFKLNTYSKKSDIIKFIQDNMLLKGHTYTAKALQLSASLLTKENGSRKDQGVPQVLMVITDGESHDRAILDSTSNELRKKGTIIYAIGIKDANHEELEIMAGSKDYWFYMPSFEGLENITTNLSNQLSELVILADSRSIPDKELKSVKDFVINLLKSIINKDNILVGMAQFSNTLQEVFQLGAYQNLPELYSKITNMSLITGGSTLIGHALREVKTFFKTSKERVARSVNQKLLIFTDGRSDDEFPQAAKKLRDEGVEIHAVAVGNATDSKLLQITNSPSRKYKVDHYSDLKTLVNHVNKEICKETTEATCFVDIIIGFDMSSQKPGNNLFSEQHHLEIYLPDIIKGLTSLSSTSCSKDKKAQFSVTISVENTDKPFWAKFHYVDDTNIVTELRNVVVNRPSHLNTDFLDAIWNLVKNVTDIENRNTVLLLFSDGLDDNKIALGQKSEELRIQGLDGLITVALEGTKYIDQLQHIEFGKGFGYNTQLSIDTENVAMRLFQYMDQIAEQKCCCIFCRCEGEEGPHGKRREKGHKCAYVTQFCLLCFVVLSTFVTLTSPKKGRIINYPKRLSSNMVDCYLWARYDYFYNLICFPGIPKCPAYPTELVFALDISQDTNPKIFEEMRKTVIDIVNQTNIRESNCPVGARVAVVSYSSNTNYLIRFTDFQNKNKLLQELNRLYLQRTTNRRDIGGSMRFVARHLFKRTLQGANVRKVAVFFSNGESDHPDSIGTAVLEFSALGIQPAVISFKSVPEITQAFEMDSTGLFQVIHLHQKSDYLSVLERLQMCVICYDKCRPDESCFRTQPFKTEAYMDAAFILENSRKISTTGFEELKHFLSRVLDSFEISTNPKTSLKGDRIAVVSHAPLNFQFQRQELSVKIEFDLVTYESKKQMKRHIEKSFQKLNGEVALGHAIKWTIDNIFSEGLNQREKRAIFIISAGETSHWDKEVLSDAALRAKCKGYAVFVLSIGPQYDYIELMELSSLPLEHHIVQLGRIHKAELEYAVKFLKPLIHLLKSKLSRFITRKTEIILKKRLIQSYLRQIKRCKTWVEFFGLS</sequence>
<evidence type="ECO:0000256" key="9">
    <source>
        <dbReference type="ARBA" id="ARBA00023278"/>
    </source>
</evidence>
<evidence type="ECO:0000313" key="14">
    <source>
        <dbReference type="Ensembl" id="ENSPTXP00000026357.1"/>
    </source>
</evidence>
<keyword evidence="7" id="KW-0176">Collagen</keyword>
<feature type="domain" description="VWFA" evidence="13">
    <location>
        <begin position="614"/>
        <end position="781"/>
    </location>
</feature>
<feature type="domain" description="VWFA" evidence="13">
    <location>
        <begin position="1454"/>
        <end position="1637"/>
    </location>
</feature>
<evidence type="ECO:0000256" key="12">
    <source>
        <dbReference type="SAM" id="SignalP"/>
    </source>
</evidence>
<name>A0A670ZU88_PSETE</name>
<dbReference type="Ensembl" id="ENSPTXT00000027167.1">
    <property type="protein sequence ID" value="ENSPTXP00000026357.1"/>
    <property type="gene ID" value="ENSPTXG00000018249.1"/>
</dbReference>
<keyword evidence="4 12" id="KW-0732">Signal</keyword>
<dbReference type="PRINTS" id="PR00453">
    <property type="entry name" value="VWFADOMAIN"/>
</dbReference>
<feature type="signal peptide" evidence="12">
    <location>
        <begin position="1"/>
        <end position="18"/>
    </location>
</feature>
<keyword evidence="15" id="KW-1185">Reference proteome</keyword>
<dbReference type="SMART" id="SM00327">
    <property type="entry name" value="VWA"/>
    <property type="match status" value="8"/>
</dbReference>
<dbReference type="PANTHER" id="PTHR24020:SF86">
    <property type="entry name" value="COLLAGEN, TYPE VI, ALPHA 4"/>
    <property type="match status" value="1"/>
</dbReference>
<evidence type="ECO:0000259" key="13">
    <source>
        <dbReference type="PROSITE" id="PS50234"/>
    </source>
</evidence>
<evidence type="ECO:0000313" key="15">
    <source>
        <dbReference type="Proteomes" id="UP000472273"/>
    </source>
</evidence>
<dbReference type="Gene3D" id="3.40.50.410">
    <property type="entry name" value="von Willebrand factor, type A domain"/>
    <property type="match status" value="8"/>
</dbReference>
<dbReference type="CDD" id="cd01472">
    <property type="entry name" value="vWA_collagen"/>
    <property type="match status" value="1"/>
</dbReference>
<dbReference type="Pfam" id="PF00092">
    <property type="entry name" value="VWA"/>
    <property type="match status" value="8"/>
</dbReference>
<gene>
    <name evidence="14" type="primary">COL6A6</name>
</gene>
<organism evidence="14 15">
    <name type="scientific">Pseudonaja textilis</name>
    <name type="common">Eastern brown snake</name>
    <dbReference type="NCBI Taxonomy" id="8673"/>
    <lineage>
        <taxon>Eukaryota</taxon>
        <taxon>Metazoa</taxon>
        <taxon>Chordata</taxon>
        <taxon>Craniata</taxon>
        <taxon>Vertebrata</taxon>
        <taxon>Euteleostomi</taxon>
        <taxon>Lepidosauria</taxon>
        <taxon>Squamata</taxon>
        <taxon>Bifurcata</taxon>
        <taxon>Unidentata</taxon>
        <taxon>Episquamata</taxon>
        <taxon>Toxicofera</taxon>
        <taxon>Serpentes</taxon>
        <taxon>Colubroidea</taxon>
        <taxon>Elapidae</taxon>
        <taxon>Hydrophiinae</taxon>
        <taxon>Pseudonaja</taxon>
    </lineage>
</organism>
<evidence type="ECO:0000256" key="10">
    <source>
        <dbReference type="ARBA" id="ARBA00043858"/>
    </source>
</evidence>
<comment type="similarity">
    <text evidence="11">Belongs to the type VI collagen family.</text>
</comment>
<comment type="subcellular location">
    <subcellularLocation>
        <location evidence="1">Secreted</location>
        <location evidence="1">Extracellular space</location>
        <location evidence="1">Extracellular matrix</location>
    </subcellularLocation>
</comment>
<dbReference type="FunFam" id="3.40.50.410:FF:000004">
    <property type="entry name" value="collagen alpha-6(VI) chain"/>
    <property type="match status" value="3"/>
</dbReference>
<keyword evidence="2" id="KW-0964">Secreted</keyword>
<evidence type="ECO:0000256" key="7">
    <source>
        <dbReference type="ARBA" id="ARBA00023119"/>
    </source>
</evidence>
<feature type="domain" description="VWFA" evidence="13">
    <location>
        <begin position="979"/>
        <end position="1149"/>
    </location>
</feature>
<feature type="domain" description="VWFA" evidence="13">
    <location>
        <begin position="27"/>
        <end position="199"/>
    </location>
</feature>
<reference evidence="14" key="2">
    <citation type="submission" date="2025-09" db="UniProtKB">
        <authorList>
            <consortium name="Ensembl"/>
        </authorList>
    </citation>
    <scope>IDENTIFICATION</scope>
</reference>
<dbReference type="GO" id="GO:0005576">
    <property type="term" value="C:extracellular region"/>
    <property type="evidence" value="ECO:0007669"/>
    <property type="project" value="Ensembl"/>
</dbReference>
<feature type="chain" id="PRO_5025646044" evidence="12">
    <location>
        <begin position="19"/>
        <end position="1904"/>
    </location>
</feature>
<keyword evidence="6" id="KW-0130">Cell adhesion</keyword>
<dbReference type="GeneTree" id="ENSGT00940000155619"/>
<comment type="function">
    <text evidence="10">Collagen VI acts as a cell-binding protein.</text>
</comment>
<evidence type="ECO:0000256" key="2">
    <source>
        <dbReference type="ARBA" id="ARBA00022525"/>
    </source>
</evidence>
<dbReference type="InterPro" id="IPR002035">
    <property type="entry name" value="VWF_A"/>
</dbReference>
<keyword evidence="8" id="KW-0325">Glycoprotein</keyword>
<dbReference type="GO" id="GO:0007155">
    <property type="term" value="P:cell adhesion"/>
    <property type="evidence" value="ECO:0007669"/>
    <property type="project" value="UniProtKB-KW"/>
</dbReference>
<dbReference type="FunFam" id="3.40.50.410:FF:000021">
    <property type="entry name" value="Collagen, type VI, alpha 3"/>
    <property type="match status" value="1"/>
</dbReference>
<dbReference type="FunFam" id="3.40.50.410:FF:000003">
    <property type="entry name" value="Collagen type VI alpha 3 chain"/>
    <property type="match status" value="1"/>
</dbReference>
<protein>
    <submittedName>
        <fullName evidence="14">Collagen type VI alpha 6 chain</fullName>
    </submittedName>
</protein>
<dbReference type="InterPro" id="IPR050525">
    <property type="entry name" value="ECM_Assembly_Org"/>
</dbReference>
<feature type="domain" description="VWFA" evidence="13">
    <location>
        <begin position="801"/>
        <end position="974"/>
    </location>
</feature>
<evidence type="ECO:0000256" key="4">
    <source>
        <dbReference type="ARBA" id="ARBA00022729"/>
    </source>
</evidence>
<dbReference type="InterPro" id="IPR036465">
    <property type="entry name" value="vWFA_dom_sf"/>
</dbReference>
<evidence type="ECO:0000256" key="6">
    <source>
        <dbReference type="ARBA" id="ARBA00022889"/>
    </source>
</evidence>
<dbReference type="GO" id="GO:0005589">
    <property type="term" value="C:collagen type VI trimer"/>
    <property type="evidence" value="ECO:0007669"/>
    <property type="project" value="UniProtKB-ARBA"/>
</dbReference>
<evidence type="ECO:0000256" key="5">
    <source>
        <dbReference type="ARBA" id="ARBA00022737"/>
    </source>
</evidence>
<keyword evidence="3" id="KW-0272">Extracellular matrix</keyword>
<dbReference type="CDD" id="cd01450">
    <property type="entry name" value="vWFA_subfamily_ECM"/>
    <property type="match status" value="3"/>
</dbReference>
<keyword evidence="9" id="KW-0379">Hydroxylation</keyword>
<dbReference type="FunFam" id="3.40.50.410:FF:000016">
    <property type="entry name" value="Collagen type VI alpha 3 chain"/>
    <property type="match status" value="1"/>
</dbReference>
<keyword evidence="5" id="KW-0677">Repeat</keyword>
<feature type="domain" description="VWFA" evidence="13">
    <location>
        <begin position="1662"/>
        <end position="1859"/>
    </location>
</feature>
<feature type="domain" description="VWFA" evidence="13">
    <location>
        <begin position="428"/>
        <end position="598"/>
    </location>
</feature>
<evidence type="ECO:0000256" key="3">
    <source>
        <dbReference type="ARBA" id="ARBA00022530"/>
    </source>
</evidence>
<accession>A0A670ZU88</accession>
<dbReference type="PROSITE" id="PS50234">
    <property type="entry name" value="VWFA"/>
    <property type="match status" value="8"/>
</dbReference>
<feature type="domain" description="VWFA" evidence="13">
    <location>
        <begin position="224"/>
        <end position="400"/>
    </location>
</feature>
<proteinExistence type="inferred from homology"/>
<evidence type="ECO:0000256" key="8">
    <source>
        <dbReference type="ARBA" id="ARBA00023180"/>
    </source>
</evidence>